<keyword evidence="2" id="KW-1185">Reference proteome</keyword>
<comment type="caution">
    <text evidence="1">The sequence shown here is derived from an EMBL/GenBank/DDBJ whole genome shotgun (WGS) entry which is preliminary data.</text>
</comment>
<dbReference type="EMBL" id="JSZA02000030">
    <property type="protein sequence ID" value="KHD07435.1"/>
    <property type="molecule type" value="Genomic_DNA"/>
</dbReference>
<dbReference type="Proteomes" id="UP000030428">
    <property type="component" value="Unassembled WGS sequence"/>
</dbReference>
<accession>A0A0A6P9J8</accession>
<name>A0A0A6P9J8_9GAMM</name>
<organism evidence="1 2">
    <name type="scientific">Candidatus Thiomargarita nelsonii</name>
    <dbReference type="NCBI Taxonomy" id="1003181"/>
    <lineage>
        <taxon>Bacteria</taxon>
        <taxon>Pseudomonadati</taxon>
        <taxon>Pseudomonadota</taxon>
        <taxon>Gammaproteobacteria</taxon>
        <taxon>Thiotrichales</taxon>
        <taxon>Thiotrichaceae</taxon>
        <taxon>Thiomargarita</taxon>
    </lineage>
</organism>
<sequence>MGLQDNSTLRVEAGIPLPRVNAIKLRATTRDCPYMIASFRRGNPLWLPLNLMAVTQGVGTRNKSENGEKDYFRNIKL</sequence>
<evidence type="ECO:0000313" key="2">
    <source>
        <dbReference type="Proteomes" id="UP000030428"/>
    </source>
</evidence>
<dbReference type="AlphaFoldDB" id="A0A0A6P9J8"/>
<reference evidence="1 2" key="1">
    <citation type="journal article" date="2016" name="Front. Microbiol.">
        <title>Single-Cell (Meta-)Genomics of a Dimorphic Candidatus Thiomargarita nelsonii Reveals Genomic Plasticity.</title>
        <authorList>
            <person name="Flood B.E."/>
            <person name="Fliss P."/>
            <person name="Jones D.S."/>
            <person name="Dick G.J."/>
            <person name="Jain S."/>
            <person name="Kaster A.K."/>
            <person name="Winkel M."/>
            <person name="Mussmann M."/>
            <person name="Bailey J."/>
        </authorList>
    </citation>
    <scope>NUCLEOTIDE SEQUENCE [LARGE SCALE GENOMIC DNA]</scope>
    <source>
        <strain evidence="1">Hydrate Ridge</strain>
    </source>
</reference>
<proteinExistence type="predicted"/>
<protein>
    <submittedName>
        <fullName evidence="1">Uncharacterized protein</fullName>
    </submittedName>
</protein>
<gene>
    <name evidence="1" type="ORF">PN36_10120</name>
</gene>
<evidence type="ECO:0000313" key="1">
    <source>
        <dbReference type="EMBL" id="KHD07435.1"/>
    </source>
</evidence>